<evidence type="ECO:0000313" key="1">
    <source>
        <dbReference type="EMBL" id="KHG06819.1"/>
    </source>
</evidence>
<organism evidence="1 2">
    <name type="scientific">Gossypium arboreum</name>
    <name type="common">Tree cotton</name>
    <name type="synonym">Gossypium nanking</name>
    <dbReference type="NCBI Taxonomy" id="29729"/>
    <lineage>
        <taxon>Eukaryota</taxon>
        <taxon>Viridiplantae</taxon>
        <taxon>Streptophyta</taxon>
        <taxon>Embryophyta</taxon>
        <taxon>Tracheophyta</taxon>
        <taxon>Spermatophyta</taxon>
        <taxon>Magnoliopsida</taxon>
        <taxon>eudicotyledons</taxon>
        <taxon>Gunneridae</taxon>
        <taxon>Pentapetalae</taxon>
        <taxon>rosids</taxon>
        <taxon>malvids</taxon>
        <taxon>Malvales</taxon>
        <taxon>Malvaceae</taxon>
        <taxon>Malvoideae</taxon>
        <taxon>Gossypium</taxon>
    </lineage>
</organism>
<comment type="caution">
    <text evidence="1">The sequence shown here is derived from an EMBL/GenBank/DDBJ whole genome shotgun (WGS) entry which is preliminary data.</text>
</comment>
<evidence type="ECO:0000313" key="2">
    <source>
        <dbReference type="Proteomes" id="UP000032142"/>
    </source>
</evidence>
<proteinExistence type="predicted"/>
<name>A0A0B0N4R7_GOSAR</name>
<sequence>MYPTIPMVRIVLLDIGTRSNRTRTHSFQTYSYSDFIYTFSHNSFQHIKLVFI</sequence>
<dbReference type="AlphaFoldDB" id="A0A0B0N4R7"/>
<accession>A0A0B0N4R7</accession>
<keyword evidence="2" id="KW-1185">Reference proteome</keyword>
<dbReference type="EMBL" id="JRRC01460811">
    <property type="protein sequence ID" value="KHG06819.1"/>
    <property type="molecule type" value="Genomic_DNA"/>
</dbReference>
<protein>
    <submittedName>
        <fullName evidence="1">Uncharacterized protein</fullName>
    </submittedName>
</protein>
<reference evidence="2" key="1">
    <citation type="submission" date="2014-09" db="EMBL/GenBank/DDBJ databases">
        <authorList>
            <person name="Mudge J."/>
            <person name="Ramaraj T."/>
            <person name="Lindquist I.E."/>
            <person name="Bharti A.K."/>
            <person name="Sundararajan A."/>
            <person name="Cameron C.T."/>
            <person name="Woodward J.E."/>
            <person name="May G.D."/>
            <person name="Brubaker C."/>
            <person name="Broadhvest J."/>
            <person name="Wilkins T.A."/>
        </authorList>
    </citation>
    <scope>NUCLEOTIDE SEQUENCE</scope>
    <source>
        <strain evidence="2">cv. AKA8401</strain>
    </source>
</reference>
<gene>
    <name evidence="1" type="ORF">F383_33392</name>
</gene>
<dbReference type="Proteomes" id="UP000032142">
    <property type="component" value="Unassembled WGS sequence"/>
</dbReference>